<feature type="transmembrane region" description="Helical" evidence="7">
    <location>
        <begin position="364"/>
        <end position="383"/>
    </location>
</feature>
<evidence type="ECO:0000256" key="6">
    <source>
        <dbReference type="SAM" id="MobiDB-lite"/>
    </source>
</evidence>
<dbReference type="GeneID" id="27720642"/>
<feature type="transmembrane region" description="Helical" evidence="7">
    <location>
        <begin position="194"/>
        <end position="215"/>
    </location>
</feature>
<dbReference type="Pfam" id="PF07690">
    <property type="entry name" value="MFS_1"/>
    <property type="match status" value="1"/>
</dbReference>
<name>A0A084GEK4_PSEDA</name>
<sequence length="647" mass="69044">MDAETILRPPSLSDVRPKMARSLLPPAAQDIGSSTNEGHAINDPKELDAEPSGPNNTQPRETESCPIQLVSLAAANPTSPGEELPGAEGAETTNKPSRGAIALIMAPLCLSVTLSALDLTIVTPAIPAIVGDFESPSGYIWVGSAFILAYTAITPVWGSVADIWGRKPIMLIALSIFLVASLLCALAPTMDALIVGRTIQGLGASGIGMMVNIIICDTFSLRDRALYLAITSIVWAVGSAVGPVLGGVFTTELSWRWCFWINLPIGAAVFFVLFFFLKVPNPNTPVLSGLKAIDWTGSVLIMGGTLMILLGLDFGDVTFPWSSATVINLIVFGTVVVGIFLINEWKLARNPVIPLRLFASRSTVAAYGVFAFNSYVFMGLAYYLPLYSQSVLASNALSSGVHLLPLIISSSLAAAFAGVFIQKTGKYLPVMYFAQVALTLGIGLFLNLEFEKDLKKLFVFEILAGIGVGMNIEGPLLAAQAAATELDTAAVIATMGFGRSIATAVSVVVGGVIFQNEMNVKNPRLVDQLGPQLAANFSGEQASAHVDLIRTLPEEQQDVIRRTYFDALRTVWIMYVAFAGFSTILNFLIRGHHLSRETKEVILGVDRSKASQQPEQPESSIRQPGDQAASVEGDGVRRRQAGNVLAS</sequence>
<dbReference type="HOGENOM" id="CLU_000960_22_0_1"/>
<dbReference type="Gene3D" id="1.20.1720.10">
    <property type="entry name" value="Multidrug resistance protein D"/>
    <property type="match status" value="1"/>
</dbReference>
<dbReference type="PANTHER" id="PTHR23501:SF102">
    <property type="entry name" value="DRUG TRANSPORTER, PUTATIVE (AFU_ORTHOLOGUE AFUA_3G08530)-RELATED"/>
    <property type="match status" value="1"/>
</dbReference>
<feature type="transmembrane region" description="Helical" evidence="7">
    <location>
        <begin position="458"/>
        <end position="478"/>
    </location>
</feature>
<feature type="region of interest" description="Disordered" evidence="6">
    <location>
        <begin position="605"/>
        <end position="647"/>
    </location>
</feature>
<feature type="transmembrane region" description="Helical" evidence="7">
    <location>
        <begin position="261"/>
        <end position="280"/>
    </location>
</feature>
<dbReference type="InterPro" id="IPR036259">
    <property type="entry name" value="MFS_trans_sf"/>
</dbReference>
<feature type="transmembrane region" description="Helical" evidence="7">
    <location>
        <begin position="100"/>
        <end position="126"/>
    </location>
</feature>
<dbReference type="PRINTS" id="PR01036">
    <property type="entry name" value="TCRTETB"/>
</dbReference>
<accession>A0A084GEK4</accession>
<evidence type="ECO:0000313" key="10">
    <source>
        <dbReference type="Proteomes" id="UP000028545"/>
    </source>
</evidence>
<dbReference type="GO" id="GO:0022857">
    <property type="term" value="F:transmembrane transporter activity"/>
    <property type="evidence" value="ECO:0007669"/>
    <property type="project" value="InterPro"/>
</dbReference>
<feature type="transmembrane region" description="Helical" evidence="7">
    <location>
        <begin position="403"/>
        <end position="421"/>
    </location>
</feature>
<dbReference type="KEGG" id="sapo:SAPIO_CDS1570"/>
<dbReference type="OMA" id="IAWTMMS"/>
<evidence type="ECO:0000256" key="1">
    <source>
        <dbReference type="ARBA" id="ARBA00004141"/>
    </source>
</evidence>
<reference evidence="9 10" key="1">
    <citation type="journal article" date="2014" name="Genome Announc.">
        <title>Draft genome sequence of the pathogenic fungus Scedosporium apiospermum.</title>
        <authorList>
            <person name="Vandeputte P."/>
            <person name="Ghamrawi S."/>
            <person name="Rechenmann M."/>
            <person name="Iltis A."/>
            <person name="Giraud S."/>
            <person name="Fleury M."/>
            <person name="Thornton C."/>
            <person name="Delhaes L."/>
            <person name="Meyer W."/>
            <person name="Papon N."/>
            <person name="Bouchara J.P."/>
        </authorList>
    </citation>
    <scope>NUCLEOTIDE SEQUENCE [LARGE SCALE GENOMIC DNA]</scope>
    <source>
        <strain evidence="9 10">IHEM 14462</strain>
    </source>
</reference>
<dbReference type="RefSeq" id="XP_016645565.1">
    <property type="nucleotide sequence ID" value="XM_016784808.1"/>
</dbReference>
<comment type="similarity">
    <text evidence="2">Belongs to the major facilitator superfamily. TCR/Tet family.</text>
</comment>
<feature type="transmembrane region" description="Helical" evidence="7">
    <location>
        <begin position="572"/>
        <end position="589"/>
    </location>
</feature>
<dbReference type="FunFam" id="1.20.1720.10:FF:000014">
    <property type="entry name" value="MFS drug transporter, putative"/>
    <property type="match status" value="1"/>
</dbReference>
<protein>
    <recommendedName>
        <fullName evidence="8">Major facilitator superfamily (MFS) profile domain-containing protein</fullName>
    </recommendedName>
</protein>
<dbReference type="InterPro" id="IPR020846">
    <property type="entry name" value="MFS_dom"/>
</dbReference>
<feature type="transmembrane region" description="Helical" evidence="7">
    <location>
        <begin position="138"/>
        <end position="157"/>
    </location>
</feature>
<feature type="domain" description="Major facilitator superfamily (MFS) profile" evidence="8">
    <location>
        <begin position="104"/>
        <end position="594"/>
    </location>
</feature>
<comment type="subcellular location">
    <subcellularLocation>
        <location evidence="1">Membrane</location>
        <topology evidence="1">Multi-pass membrane protein</topology>
    </subcellularLocation>
</comment>
<dbReference type="AlphaFoldDB" id="A0A084GEK4"/>
<organism evidence="9 10">
    <name type="scientific">Pseudallescheria apiosperma</name>
    <name type="common">Scedosporium apiospermum</name>
    <dbReference type="NCBI Taxonomy" id="563466"/>
    <lineage>
        <taxon>Eukaryota</taxon>
        <taxon>Fungi</taxon>
        <taxon>Dikarya</taxon>
        <taxon>Ascomycota</taxon>
        <taxon>Pezizomycotina</taxon>
        <taxon>Sordariomycetes</taxon>
        <taxon>Hypocreomycetidae</taxon>
        <taxon>Microascales</taxon>
        <taxon>Microascaceae</taxon>
        <taxon>Scedosporium</taxon>
    </lineage>
</organism>
<proteinExistence type="inferred from homology"/>
<evidence type="ECO:0000256" key="2">
    <source>
        <dbReference type="ARBA" id="ARBA00007520"/>
    </source>
</evidence>
<feature type="region of interest" description="Disordered" evidence="6">
    <location>
        <begin position="1"/>
        <end position="63"/>
    </location>
</feature>
<dbReference type="PANTHER" id="PTHR23501">
    <property type="entry name" value="MAJOR FACILITATOR SUPERFAMILY"/>
    <property type="match status" value="1"/>
</dbReference>
<keyword evidence="4 7" id="KW-1133">Transmembrane helix</keyword>
<dbReference type="VEuPathDB" id="FungiDB:SAPIO_CDS1570"/>
<dbReference type="Proteomes" id="UP000028545">
    <property type="component" value="Unassembled WGS sequence"/>
</dbReference>
<keyword evidence="3 7" id="KW-0812">Transmembrane</keyword>
<dbReference type="InterPro" id="IPR011701">
    <property type="entry name" value="MFS"/>
</dbReference>
<feature type="transmembrane region" description="Helical" evidence="7">
    <location>
        <begin position="490"/>
        <end position="514"/>
    </location>
</feature>
<keyword evidence="5 7" id="KW-0472">Membrane</keyword>
<feature type="transmembrane region" description="Helical" evidence="7">
    <location>
        <begin position="227"/>
        <end position="249"/>
    </location>
</feature>
<evidence type="ECO:0000259" key="8">
    <source>
        <dbReference type="PROSITE" id="PS50850"/>
    </source>
</evidence>
<dbReference type="SUPFAM" id="SSF103473">
    <property type="entry name" value="MFS general substrate transporter"/>
    <property type="match status" value="1"/>
</dbReference>
<evidence type="ECO:0000256" key="7">
    <source>
        <dbReference type="SAM" id="Phobius"/>
    </source>
</evidence>
<feature type="compositionally biased region" description="Polar residues" evidence="6">
    <location>
        <begin position="610"/>
        <end position="622"/>
    </location>
</feature>
<keyword evidence="10" id="KW-1185">Reference proteome</keyword>
<dbReference type="OrthoDB" id="10021397at2759"/>
<feature type="transmembrane region" description="Helical" evidence="7">
    <location>
        <begin position="292"/>
        <end position="312"/>
    </location>
</feature>
<dbReference type="CDD" id="cd17502">
    <property type="entry name" value="MFS_Azr1_MDR_like"/>
    <property type="match status" value="1"/>
</dbReference>
<dbReference type="PROSITE" id="PS50850">
    <property type="entry name" value="MFS"/>
    <property type="match status" value="1"/>
</dbReference>
<comment type="caution">
    <text evidence="9">The sequence shown here is derived from an EMBL/GenBank/DDBJ whole genome shotgun (WGS) entry which is preliminary data.</text>
</comment>
<gene>
    <name evidence="9" type="ORF">SAPIO_CDS1570</name>
</gene>
<dbReference type="EMBL" id="JOWA01000066">
    <property type="protein sequence ID" value="KEZ45766.1"/>
    <property type="molecule type" value="Genomic_DNA"/>
</dbReference>
<feature type="transmembrane region" description="Helical" evidence="7">
    <location>
        <begin position="169"/>
        <end position="188"/>
    </location>
</feature>
<dbReference type="GO" id="GO:0005886">
    <property type="term" value="C:plasma membrane"/>
    <property type="evidence" value="ECO:0007669"/>
    <property type="project" value="TreeGrafter"/>
</dbReference>
<feature type="transmembrane region" description="Helical" evidence="7">
    <location>
        <begin position="428"/>
        <end position="446"/>
    </location>
</feature>
<evidence type="ECO:0000313" key="9">
    <source>
        <dbReference type="EMBL" id="KEZ45766.1"/>
    </source>
</evidence>
<evidence type="ECO:0000256" key="5">
    <source>
        <dbReference type="ARBA" id="ARBA00023136"/>
    </source>
</evidence>
<dbReference type="Gene3D" id="1.20.1250.20">
    <property type="entry name" value="MFS general substrate transporter like domains"/>
    <property type="match status" value="1"/>
</dbReference>
<feature type="transmembrane region" description="Helical" evidence="7">
    <location>
        <begin position="324"/>
        <end position="343"/>
    </location>
</feature>
<evidence type="ECO:0000256" key="4">
    <source>
        <dbReference type="ARBA" id="ARBA00022989"/>
    </source>
</evidence>
<evidence type="ECO:0000256" key="3">
    <source>
        <dbReference type="ARBA" id="ARBA00022692"/>
    </source>
</evidence>